<keyword evidence="4 10" id="KW-0863">Zinc-finger</keyword>
<accession>A0AAG5DWT9</accession>
<feature type="compositionally biased region" description="Low complexity" evidence="11">
    <location>
        <begin position="174"/>
        <end position="188"/>
    </location>
</feature>
<keyword evidence="5" id="KW-0862">Zinc</keyword>
<evidence type="ECO:0000256" key="11">
    <source>
        <dbReference type="SAM" id="MobiDB-lite"/>
    </source>
</evidence>
<reference evidence="14" key="1">
    <citation type="submission" date="2024-04" db="UniProtKB">
        <authorList>
            <consortium name="EnsemblMetazoa"/>
        </authorList>
    </citation>
    <scope>IDENTIFICATION</scope>
    <source>
        <strain evidence="14">EBRO</strain>
    </source>
</reference>
<feature type="domain" description="C2H2-type" evidence="12">
    <location>
        <begin position="499"/>
        <end position="527"/>
    </location>
</feature>
<feature type="domain" description="C2H2-type" evidence="12">
    <location>
        <begin position="562"/>
        <end position="583"/>
    </location>
</feature>
<dbReference type="GO" id="GO:0008757">
    <property type="term" value="F:S-adenosylmethionine-dependent methyltransferase activity"/>
    <property type="evidence" value="ECO:0007669"/>
    <property type="project" value="UniProtKB-ARBA"/>
</dbReference>
<dbReference type="EnsemblMetazoa" id="ENSAATROPT017849">
    <property type="protein sequence ID" value="ENSAATROPP015797"/>
    <property type="gene ID" value="ENSAATROPG014572"/>
</dbReference>
<keyword evidence="15" id="KW-1185">Reference proteome</keyword>
<dbReference type="Gene3D" id="2.170.270.10">
    <property type="entry name" value="SET domain"/>
    <property type="match status" value="1"/>
</dbReference>
<dbReference type="Gene3D" id="3.30.160.60">
    <property type="entry name" value="Classic Zinc Finger"/>
    <property type="match status" value="3"/>
</dbReference>
<evidence type="ECO:0000256" key="3">
    <source>
        <dbReference type="ARBA" id="ARBA00022737"/>
    </source>
</evidence>
<evidence type="ECO:0000256" key="8">
    <source>
        <dbReference type="ARBA" id="ARBA00023163"/>
    </source>
</evidence>
<dbReference type="SUPFAM" id="SSF57667">
    <property type="entry name" value="beta-beta-alpha zinc fingers"/>
    <property type="match status" value="2"/>
</dbReference>
<evidence type="ECO:0000256" key="5">
    <source>
        <dbReference type="ARBA" id="ARBA00022833"/>
    </source>
</evidence>
<evidence type="ECO:0000256" key="4">
    <source>
        <dbReference type="ARBA" id="ARBA00022771"/>
    </source>
</evidence>
<evidence type="ECO:0000256" key="10">
    <source>
        <dbReference type="PROSITE-ProRule" id="PRU00042"/>
    </source>
</evidence>
<dbReference type="Pfam" id="PF00096">
    <property type="entry name" value="zf-C2H2"/>
    <property type="match status" value="2"/>
</dbReference>
<dbReference type="InterPro" id="IPR001214">
    <property type="entry name" value="SET_dom"/>
</dbReference>
<feature type="region of interest" description="Disordered" evidence="11">
    <location>
        <begin position="1"/>
        <end position="78"/>
    </location>
</feature>
<feature type="compositionally biased region" description="Basic and acidic residues" evidence="11">
    <location>
        <begin position="15"/>
        <end position="36"/>
    </location>
</feature>
<dbReference type="Pfam" id="PF21549">
    <property type="entry name" value="PRDM2_PR"/>
    <property type="match status" value="1"/>
</dbReference>
<evidence type="ECO:0008006" key="16">
    <source>
        <dbReference type="Google" id="ProtNLM"/>
    </source>
</evidence>
<comment type="subcellular location">
    <subcellularLocation>
        <location evidence="1">Nucleus</location>
    </subcellularLocation>
</comment>
<evidence type="ECO:0000256" key="6">
    <source>
        <dbReference type="ARBA" id="ARBA00023015"/>
    </source>
</evidence>
<dbReference type="AlphaFoldDB" id="A0AAG5DWT9"/>
<feature type="compositionally biased region" description="Polar residues" evidence="11">
    <location>
        <begin position="195"/>
        <end position="209"/>
    </location>
</feature>
<dbReference type="PANTHER" id="PTHR16515">
    <property type="entry name" value="PR DOMAIN ZINC FINGER PROTEIN"/>
    <property type="match status" value="1"/>
</dbReference>
<evidence type="ECO:0000256" key="2">
    <source>
        <dbReference type="ARBA" id="ARBA00022723"/>
    </source>
</evidence>
<feature type="compositionally biased region" description="Low complexity" evidence="11">
    <location>
        <begin position="210"/>
        <end position="236"/>
    </location>
</feature>
<dbReference type="PROSITE" id="PS50280">
    <property type="entry name" value="SET"/>
    <property type="match status" value="1"/>
</dbReference>
<evidence type="ECO:0000313" key="14">
    <source>
        <dbReference type="EnsemblMetazoa" id="ENSAATROPP015797"/>
    </source>
</evidence>
<evidence type="ECO:0000256" key="1">
    <source>
        <dbReference type="ARBA" id="ARBA00004123"/>
    </source>
</evidence>
<dbReference type="InterPro" id="IPR046341">
    <property type="entry name" value="SET_dom_sf"/>
</dbReference>
<evidence type="ECO:0000313" key="15">
    <source>
        <dbReference type="Proteomes" id="UP000075880"/>
    </source>
</evidence>
<name>A0AAG5DWT9_ANOAO</name>
<feature type="domain" description="C2H2-type" evidence="12">
    <location>
        <begin position="438"/>
        <end position="466"/>
    </location>
</feature>
<keyword evidence="2" id="KW-0479">Metal-binding</keyword>
<proteinExistence type="predicted"/>
<keyword evidence="8" id="KW-0804">Transcription</keyword>
<keyword evidence="6" id="KW-0805">Transcription regulation</keyword>
<keyword evidence="9" id="KW-0539">Nucleus</keyword>
<dbReference type="InterPro" id="IPR013087">
    <property type="entry name" value="Znf_C2H2_type"/>
</dbReference>
<feature type="compositionally biased region" description="Acidic residues" evidence="11">
    <location>
        <begin position="136"/>
        <end position="165"/>
    </location>
</feature>
<feature type="domain" description="SET" evidence="13">
    <location>
        <begin position="276"/>
        <end position="390"/>
    </location>
</feature>
<dbReference type="GO" id="GO:0008276">
    <property type="term" value="F:protein methyltransferase activity"/>
    <property type="evidence" value="ECO:0007669"/>
    <property type="project" value="UniProtKB-ARBA"/>
</dbReference>
<evidence type="ECO:0000256" key="7">
    <source>
        <dbReference type="ARBA" id="ARBA00023125"/>
    </source>
</evidence>
<dbReference type="FunFam" id="3.30.160.60:FF:001636">
    <property type="entry name" value="CLUMA_CG004886, isoform A"/>
    <property type="match status" value="1"/>
</dbReference>
<dbReference type="PROSITE" id="PS50157">
    <property type="entry name" value="ZINC_FINGER_C2H2_2"/>
    <property type="match status" value="5"/>
</dbReference>
<dbReference type="SMART" id="SM00317">
    <property type="entry name" value="SET"/>
    <property type="match status" value="1"/>
</dbReference>
<dbReference type="PROSITE" id="PS00028">
    <property type="entry name" value="ZINC_FINGER_C2H2_1"/>
    <property type="match status" value="3"/>
</dbReference>
<keyword evidence="3" id="KW-0677">Repeat</keyword>
<evidence type="ECO:0000259" key="12">
    <source>
        <dbReference type="PROSITE" id="PS50157"/>
    </source>
</evidence>
<dbReference type="PANTHER" id="PTHR16515:SF49">
    <property type="entry name" value="GASTRULA ZINC FINGER PROTEIN XLCGF49.1-LIKE-RELATED"/>
    <property type="match status" value="1"/>
</dbReference>
<dbReference type="GO" id="GO:0008170">
    <property type="term" value="F:N-methyltransferase activity"/>
    <property type="evidence" value="ECO:0007669"/>
    <property type="project" value="UniProtKB-ARBA"/>
</dbReference>
<dbReference type="GO" id="GO:0008270">
    <property type="term" value="F:zinc ion binding"/>
    <property type="evidence" value="ECO:0007669"/>
    <property type="project" value="UniProtKB-KW"/>
</dbReference>
<dbReference type="SUPFAM" id="SSF82199">
    <property type="entry name" value="SET domain"/>
    <property type="match status" value="1"/>
</dbReference>
<feature type="domain" description="C2H2-type" evidence="12">
    <location>
        <begin position="532"/>
        <end position="560"/>
    </location>
</feature>
<dbReference type="GO" id="GO:0003677">
    <property type="term" value="F:DNA binding"/>
    <property type="evidence" value="ECO:0007669"/>
    <property type="project" value="UniProtKB-KW"/>
</dbReference>
<dbReference type="InterPro" id="IPR036236">
    <property type="entry name" value="Znf_C2H2_sf"/>
</dbReference>
<feature type="domain" description="C2H2-type" evidence="12">
    <location>
        <begin position="467"/>
        <end position="494"/>
    </location>
</feature>
<feature type="region of interest" description="Disordered" evidence="11">
    <location>
        <begin position="129"/>
        <end position="263"/>
    </location>
</feature>
<dbReference type="InterPro" id="IPR050331">
    <property type="entry name" value="Zinc_finger"/>
</dbReference>
<keyword evidence="7" id="KW-0238">DNA-binding</keyword>
<sequence length="583" mass="65474">MPSAGGVRKRGKRAHSGEGGRSVDLHIEYEEQEYRPVGRGALGEPPEKAGYGGPDGKQLALHQPHQQPVQRRAKGTGAAKNKVCTGCNVKHGVDLCPLNAPLLAIKNKIELNQWLEQNEELIKKHKLFLKPTGNPDDMDDELDDNYDEDEDDDDDDGDEDDEEGGEGSRSNAKIELSPSFSEISIPPEFELRPCPQSTSNGAISSTTHTEQQQLLQQQQQELLQLHESQQQQQQQEQHQESDSLLDSKGSLPPPASSSSASGFGGLTAVAGASDLESTPKSRTAGGHGLSIYTTNFISKYTKIGPLTGQVVRETEIQDDSTMRYIFETFDGSKSTYTSTENKNLSNWLRYIRPARTREQKNCVLQVYDGCIYFTTSRDLDPGTELLYWSDDSNSAWGKKKMEKTNCGGCNLKFDHPFYYRTHCSVFHDPGFSLTIRKYHCKVCGVAVLGKENIMKHAEKLHDGKGAYQCQFCQKFFLRLNYLEMHRTYGCSANPQRTRPLCDFCGRKFCQPQKLKVHIKRMHSDMADVLRDFQCKLCSKLLGSRAALQRHSKEVHSRNSAVVSCPRCQKLFQNRSNLKIHMLT</sequence>
<organism evidence="14 15">
    <name type="scientific">Anopheles atroparvus</name>
    <name type="common">European mosquito</name>
    <dbReference type="NCBI Taxonomy" id="41427"/>
    <lineage>
        <taxon>Eukaryota</taxon>
        <taxon>Metazoa</taxon>
        <taxon>Ecdysozoa</taxon>
        <taxon>Arthropoda</taxon>
        <taxon>Hexapoda</taxon>
        <taxon>Insecta</taxon>
        <taxon>Pterygota</taxon>
        <taxon>Neoptera</taxon>
        <taxon>Endopterygota</taxon>
        <taxon>Diptera</taxon>
        <taxon>Nematocera</taxon>
        <taxon>Culicoidea</taxon>
        <taxon>Culicidae</taxon>
        <taxon>Anophelinae</taxon>
        <taxon>Anopheles</taxon>
    </lineage>
</organism>
<dbReference type="GO" id="GO:0005634">
    <property type="term" value="C:nucleus"/>
    <property type="evidence" value="ECO:0007669"/>
    <property type="project" value="UniProtKB-SubCell"/>
</dbReference>
<dbReference type="GO" id="GO:0010468">
    <property type="term" value="P:regulation of gene expression"/>
    <property type="evidence" value="ECO:0007669"/>
    <property type="project" value="TreeGrafter"/>
</dbReference>
<protein>
    <recommendedName>
        <fullName evidence="16">C2H2-type domain-containing protein</fullName>
    </recommendedName>
</protein>
<evidence type="ECO:0000256" key="9">
    <source>
        <dbReference type="ARBA" id="ARBA00023242"/>
    </source>
</evidence>
<dbReference type="Proteomes" id="UP000075880">
    <property type="component" value="Unassembled WGS sequence"/>
</dbReference>
<evidence type="ECO:0000259" key="13">
    <source>
        <dbReference type="PROSITE" id="PS50280"/>
    </source>
</evidence>
<dbReference type="SMART" id="SM00355">
    <property type="entry name" value="ZnF_C2H2"/>
    <property type="match status" value="6"/>
</dbReference>